<dbReference type="Pfam" id="PF00152">
    <property type="entry name" value="tRNA-synt_2"/>
    <property type="match status" value="1"/>
</dbReference>
<dbReference type="SUPFAM" id="SSF55681">
    <property type="entry name" value="Class II aaRS and biotin synthetases"/>
    <property type="match status" value="1"/>
</dbReference>
<proteinExistence type="inferred from homology"/>
<feature type="binding site" evidence="7">
    <location>
        <position position="498"/>
    </location>
    <ligand>
        <name>L-aspartate</name>
        <dbReference type="ChEBI" id="CHEBI:29991"/>
    </ligand>
</feature>
<dbReference type="NCBIfam" id="NF001750">
    <property type="entry name" value="PRK00476.1"/>
    <property type="match status" value="1"/>
</dbReference>
<feature type="binding site" evidence="7">
    <location>
        <begin position="228"/>
        <end position="230"/>
    </location>
    <ligand>
        <name>ATP</name>
        <dbReference type="ChEBI" id="CHEBI:30616"/>
    </ligand>
</feature>
<name>A0A6I2U6N7_9FIRM</name>
<keyword evidence="4 7" id="KW-0067">ATP-binding</keyword>
<dbReference type="InterPro" id="IPR004365">
    <property type="entry name" value="NA-bd_OB_tRNA"/>
</dbReference>
<dbReference type="InterPro" id="IPR004364">
    <property type="entry name" value="Aa-tRNA-synt_II"/>
</dbReference>
<evidence type="ECO:0000256" key="4">
    <source>
        <dbReference type="ARBA" id="ARBA00022840"/>
    </source>
</evidence>
<dbReference type="InterPro" id="IPR004115">
    <property type="entry name" value="GAD-like_sf"/>
</dbReference>
<dbReference type="Gene3D" id="3.30.930.10">
    <property type="entry name" value="Bira Bifunctional Protein, Domain 2"/>
    <property type="match status" value="1"/>
</dbReference>
<dbReference type="CDD" id="cd00777">
    <property type="entry name" value="AspRS_core"/>
    <property type="match status" value="1"/>
</dbReference>
<dbReference type="GO" id="GO:0006422">
    <property type="term" value="P:aspartyl-tRNA aminoacylation"/>
    <property type="evidence" value="ECO:0007669"/>
    <property type="project" value="UniProtKB-UniRule"/>
</dbReference>
<comment type="catalytic activity">
    <reaction evidence="7">
        <text>tRNA(Asp) + L-aspartate + ATP = L-aspartyl-tRNA(Asp) + AMP + diphosphate</text>
        <dbReference type="Rhea" id="RHEA:19649"/>
        <dbReference type="Rhea" id="RHEA-COMP:9660"/>
        <dbReference type="Rhea" id="RHEA-COMP:9678"/>
        <dbReference type="ChEBI" id="CHEBI:29991"/>
        <dbReference type="ChEBI" id="CHEBI:30616"/>
        <dbReference type="ChEBI" id="CHEBI:33019"/>
        <dbReference type="ChEBI" id="CHEBI:78442"/>
        <dbReference type="ChEBI" id="CHEBI:78516"/>
        <dbReference type="ChEBI" id="CHEBI:456215"/>
        <dbReference type="EC" id="6.1.1.12"/>
    </reaction>
</comment>
<dbReference type="SUPFAM" id="SSF55261">
    <property type="entry name" value="GAD domain-like"/>
    <property type="match status" value="1"/>
</dbReference>
<dbReference type="AlphaFoldDB" id="A0A6I2U6N7"/>
<feature type="region of interest" description="Aspartate" evidence="7">
    <location>
        <begin position="206"/>
        <end position="209"/>
    </location>
</feature>
<dbReference type="Gene3D" id="2.40.50.140">
    <property type="entry name" value="Nucleic acid-binding proteins"/>
    <property type="match status" value="1"/>
</dbReference>
<keyword evidence="6 7" id="KW-0030">Aminoacyl-tRNA synthetase</keyword>
<dbReference type="PANTHER" id="PTHR22594:SF5">
    <property type="entry name" value="ASPARTATE--TRNA LIGASE, MITOCHONDRIAL"/>
    <property type="match status" value="1"/>
</dbReference>
<dbReference type="PANTHER" id="PTHR22594">
    <property type="entry name" value="ASPARTYL/LYSYL-TRNA SYNTHETASE"/>
    <property type="match status" value="1"/>
</dbReference>
<feature type="binding site" evidence="7">
    <location>
        <position position="237"/>
    </location>
    <ligand>
        <name>ATP</name>
        <dbReference type="ChEBI" id="CHEBI:30616"/>
    </ligand>
</feature>
<dbReference type="GO" id="GO:0004815">
    <property type="term" value="F:aspartate-tRNA ligase activity"/>
    <property type="evidence" value="ECO:0007669"/>
    <property type="project" value="UniProtKB-UniRule"/>
</dbReference>
<keyword evidence="5 7" id="KW-0648">Protein biosynthesis</keyword>
<gene>
    <name evidence="7 9" type="primary">aspS</name>
    <name evidence="9" type="ORF">FYJ76_06540</name>
</gene>
<dbReference type="CDD" id="cd04317">
    <property type="entry name" value="EcAspRS_like_N"/>
    <property type="match status" value="1"/>
</dbReference>
<comment type="function">
    <text evidence="7">Catalyzes the attachment of L-aspartate to tRNA(Asp) in a two-step reaction: L-aspartate is first activated by ATP to form Asp-AMP and then transferred to the acceptor end of tRNA(Asp).</text>
</comment>
<evidence type="ECO:0000313" key="10">
    <source>
        <dbReference type="Proteomes" id="UP000431913"/>
    </source>
</evidence>
<feature type="binding site" evidence="7">
    <location>
        <position position="457"/>
    </location>
    <ligand>
        <name>L-aspartate</name>
        <dbReference type="ChEBI" id="CHEBI:29991"/>
    </ligand>
</feature>
<dbReference type="GO" id="GO:0005737">
    <property type="term" value="C:cytoplasm"/>
    <property type="evidence" value="ECO:0007669"/>
    <property type="project" value="UniProtKB-SubCell"/>
</dbReference>
<comment type="subcellular location">
    <subcellularLocation>
        <location evidence="7">Cytoplasm</location>
    </subcellularLocation>
</comment>
<evidence type="ECO:0000256" key="1">
    <source>
        <dbReference type="ARBA" id="ARBA00006303"/>
    </source>
</evidence>
<sequence>MIFMETMGNLRRTHYCGTLRARDAGIQMTVAGSIAKCRDKGGVIFADLRDTTGILQLIFDDSTDRAVFEKASGLKSEYVVIAAGTLREREAKTDKIPTGEVELFVTELRVLSGAQTTPFEVRDGINVNDQLRLKYRYLDLRRPSMHEPIVVRSKIAKVVRDYYDEQHFVEIETPMLIKSTPEGARDYLVPSRVQPGHFYALPQSPQLYKQILMLSGFDRYYQIVRCFRDEDLRADRQPEFTQIDMEMSFVTEDDVMAMNEGLVKRVFREVLGVDVETPFRRMPYSEAMARYGSDKPDTRFGLELQDVTDVLRESGFAVFKSAVEAGGSVRLINAKGLAGALTRKEIDKLVDVAKTYGAKGLAYTRLTADSVTSSFEKFLSEEEKAALHKAAGAETGDVLLVVADAKNSTVFAALGALRLAVANKCGLIDPDKFNFLWVTDFPFFEYSEEEGRWMAMHHPFTMPRAEDLDKVESDPGSVRALAYDMVLNGCELGGGSIRINDPAVQDRMLKALGFSEERARESFGFLMDAYQYGAPPHGGMAFGFDRMVMLMLKRDSIRDVIAFPKVQNAGEPMSGCPETVEEKQLRELSIAYAPIETEE</sequence>
<dbReference type="EC" id="6.1.1.12" evidence="7"/>
<comment type="similarity">
    <text evidence="1 7">Belongs to the class-II aminoacyl-tRNA synthetase family. Type 1 subfamily.</text>
</comment>
<feature type="binding site" evidence="7">
    <location>
        <position position="491"/>
    </location>
    <ligand>
        <name>ATP</name>
        <dbReference type="ChEBI" id="CHEBI:30616"/>
    </ligand>
</feature>
<feature type="binding site" evidence="7">
    <location>
        <begin position="543"/>
        <end position="546"/>
    </location>
    <ligand>
        <name>ATP</name>
        <dbReference type="ChEBI" id="CHEBI:30616"/>
    </ligand>
</feature>
<keyword evidence="2 7" id="KW-0436">Ligase</keyword>
<evidence type="ECO:0000256" key="5">
    <source>
        <dbReference type="ARBA" id="ARBA00022917"/>
    </source>
</evidence>
<dbReference type="InterPro" id="IPR045864">
    <property type="entry name" value="aa-tRNA-synth_II/BPL/LPL"/>
</dbReference>
<dbReference type="PROSITE" id="PS50862">
    <property type="entry name" value="AA_TRNA_LIGASE_II"/>
    <property type="match status" value="1"/>
</dbReference>
<feature type="domain" description="Aminoacyl-transfer RNA synthetases class-II family profile" evidence="8">
    <location>
        <begin position="151"/>
        <end position="564"/>
    </location>
</feature>
<dbReference type="Pfam" id="PF02938">
    <property type="entry name" value="GAD"/>
    <property type="match status" value="1"/>
</dbReference>
<comment type="subunit">
    <text evidence="7">Homodimer.</text>
</comment>
<reference evidence="9 10" key="1">
    <citation type="submission" date="2019-08" db="EMBL/GenBank/DDBJ databases">
        <title>In-depth cultivation of the pig gut microbiome towards novel bacterial diversity and tailored functional studies.</title>
        <authorList>
            <person name="Wylensek D."/>
            <person name="Hitch T.C.A."/>
            <person name="Clavel T."/>
        </authorList>
    </citation>
    <scope>NUCLEOTIDE SEQUENCE [LARGE SCALE GENOMIC DNA]</scope>
    <source>
        <strain evidence="9 10">WCA3-601-WT-6J</strain>
    </source>
</reference>
<dbReference type="Gene3D" id="3.30.1360.30">
    <property type="entry name" value="GAD-like domain"/>
    <property type="match status" value="1"/>
</dbReference>
<evidence type="ECO:0000256" key="6">
    <source>
        <dbReference type="ARBA" id="ARBA00023146"/>
    </source>
</evidence>
<dbReference type="GO" id="GO:0003676">
    <property type="term" value="F:nucleic acid binding"/>
    <property type="evidence" value="ECO:0007669"/>
    <property type="project" value="InterPro"/>
</dbReference>
<feature type="binding site" evidence="7">
    <location>
        <position position="228"/>
    </location>
    <ligand>
        <name>L-aspartate</name>
        <dbReference type="ChEBI" id="CHEBI:29991"/>
    </ligand>
</feature>
<evidence type="ECO:0000256" key="7">
    <source>
        <dbReference type="HAMAP-Rule" id="MF_00044"/>
    </source>
</evidence>
<comment type="caution">
    <text evidence="9">The sequence shown here is derived from an EMBL/GenBank/DDBJ whole genome shotgun (WGS) entry which is preliminary data.</text>
</comment>
<organism evidence="9 10">
    <name type="scientific">Ruthenibacterium lactatiformans</name>
    <dbReference type="NCBI Taxonomy" id="1550024"/>
    <lineage>
        <taxon>Bacteria</taxon>
        <taxon>Bacillati</taxon>
        <taxon>Bacillota</taxon>
        <taxon>Clostridia</taxon>
        <taxon>Eubacteriales</taxon>
        <taxon>Oscillospiraceae</taxon>
        <taxon>Ruthenibacterium</taxon>
    </lineage>
</organism>
<evidence type="ECO:0000256" key="2">
    <source>
        <dbReference type="ARBA" id="ARBA00022598"/>
    </source>
</evidence>
<dbReference type="InterPro" id="IPR006195">
    <property type="entry name" value="aa-tRNA-synth_II"/>
</dbReference>
<dbReference type="NCBIfam" id="TIGR00459">
    <property type="entry name" value="aspS_bact"/>
    <property type="match status" value="1"/>
</dbReference>
<evidence type="ECO:0000313" key="9">
    <source>
        <dbReference type="EMBL" id="MST91599.1"/>
    </source>
</evidence>
<dbReference type="HAMAP" id="MF_00044">
    <property type="entry name" value="Asp_tRNA_synth_type1"/>
    <property type="match status" value="1"/>
</dbReference>
<accession>A0A6I2U6N7</accession>
<dbReference type="InterPro" id="IPR012340">
    <property type="entry name" value="NA-bd_OB-fold"/>
</dbReference>
<dbReference type="InterPro" id="IPR029351">
    <property type="entry name" value="GAD_dom"/>
</dbReference>
<comment type="caution">
    <text evidence="7">Lacks conserved residue(s) required for the propagation of feature annotation.</text>
</comment>
<dbReference type="InterPro" id="IPR047090">
    <property type="entry name" value="AspRS_core"/>
</dbReference>
<dbReference type="InterPro" id="IPR047089">
    <property type="entry name" value="Asp-tRNA-ligase_1_N"/>
</dbReference>
<dbReference type="Proteomes" id="UP000431913">
    <property type="component" value="Unassembled WGS sequence"/>
</dbReference>
<dbReference type="PRINTS" id="PR01042">
    <property type="entry name" value="TRNASYNTHASP"/>
</dbReference>
<protein>
    <recommendedName>
        <fullName evidence="7">Aspartate--tRNA ligase</fullName>
        <ecNumber evidence="7">6.1.1.12</ecNumber>
    </recommendedName>
    <alternativeName>
        <fullName evidence="7">Aspartyl-tRNA synthetase</fullName>
        <shortName evidence="7">AspRS</shortName>
    </alternativeName>
</protein>
<keyword evidence="3 7" id="KW-0547">Nucleotide-binding</keyword>
<dbReference type="SUPFAM" id="SSF50249">
    <property type="entry name" value="Nucleic acid-binding proteins"/>
    <property type="match status" value="1"/>
</dbReference>
<evidence type="ECO:0000259" key="8">
    <source>
        <dbReference type="PROSITE" id="PS50862"/>
    </source>
</evidence>
<feature type="binding site" evidence="7">
    <location>
        <position position="182"/>
    </location>
    <ligand>
        <name>L-aspartate</name>
        <dbReference type="ChEBI" id="CHEBI:29991"/>
    </ligand>
</feature>
<dbReference type="InterPro" id="IPR004524">
    <property type="entry name" value="Asp-tRNA-ligase_1"/>
</dbReference>
<dbReference type="GO" id="GO:0140096">
    <property type="term" value="F:catalytic activity, acting on a protein"/>
    <property type="evidence" value="ECO:0007669"/>
    <property type="project" value="UniProtKB-ARBA"/>
</dbReference>
<dbReference type="GO" id="GO:0016740">
    <property type="term" value="F:transferase activity"/>
    <property type="evidence" value="ECO:0007669"/>
    <property type="project" value="UniProtKB-ARBA"/>
</dbReference>
<dbReference type="EMBL" id="VUNJ01000005">
    <property type="protein sequence ID" value="MST91599.1"/>
    <property type="molecule type" value="Genomic_DNA"/>
</dbReference>
<dbReference type="InterPro" id="IPR002312">
    <property type="entry name" value="Asp/Asn-tRNA-synth_IIb"/>
</dbReference>
<dbReference type="Pfam" id="PF01336">
    <property type="entry name" value="tRNA_anti-codon"/>
    <property type="match status" value="1"/>
</dbReference>
<dbReference type="GO" id="GO:0005524">
    <property type="term" value="F:ATP binding"/>
    <property type="evidence" value="ECO:0007669"/>
    <property type="project" value="UniProtKB-UniRule"/>
</dbReference>
<evidence type="ECO:0000256" key="3">
    <source>
        <dbReference type="ARBA" id="ARBA00022741"/>
    </source>
</evidence>
<keyword evidence="7" id="KW-0963">Cytoplasm</keyword>